<protein>
    <submittedName>
        <fullName evidence="1">Uncharacterized protein</fullName>
    </submittedName>
</protein>
<name>A0A1X7RAC4_9SACH</name>
<reference evidence="1 2" key="1">
    <citation type="submission" date="2017-04" db="EMBL/GenBank/DDBJ databases">
        <authorList>
            <person name="Afonso C.L."/>
            <person name="Miller P.J."/>
            <person name="Scott M.A."/>
            <person name="Spackman E."/>
            <person name="Goraichik I."/>
            <person name="Dimitrov K.M."/>
            <person name="Suarez D.L."/>
            <person name="Swayne D.E."/>
        </authorList>
    </citation>
    <scope>NUCLEOTIDE SEQUENCE [LARGE SCALE GENOMIC DNA]</scope>
</reference>
<dbReference type="STRING" id="1789683.A0A1X7RAC4"/>
<sequence>MYLEILNKIEDRYYRACYAAYNYDFDNLVVNFNKDDFVTKYFDEYCLEDELLEEDKYCEEKMKLGRLHDLTYYIVRGVRFSFHFAWQLRHSDLELNHWIYRAISARFVMSNYLEDDLIKEYIPACLWYPNIPKKETCLKLLEIAPDYKYSIGCVAGLNDWKDVFVACNFQCIDTYLWRLLYTYQRKDMLGQLKEKLEVREFIKRDGRVRIDAPLYGNDSSELLGYTTTDFCLKQFAPEHLRRYHSIRTESLEWNTLGDGFGGPNDKADITGIGYVKSQYIERMIHQNERMEELYM</sequence>
<accession>A0A1X7RAC4</accession>
<dbReference type="AlphaFoldDB" id="A0A1X7RAC4"/>
<proteinExistence type="predicted"/>
<keyword evidence="2" id="KW-1185">Reference proteome</keyword>
<evidence type="ECO:0000313" key="1">
    <source>
        <dbReference type="EMBL" id="SMN22419.1"/>
    </source>
</evidence>
<dbReference type="Proteomes" id="UP000196158">
    <property type="component" value="Unassembled WGS sequence"/>
</dbReference>
<evidence type="ECO:0000313" key="2">
    <source>
        <dbReference type="Proteomes" id="UP000196158"/>
    </source>
</evidence>
<dbReference type="OrthoDB" id="4066797at2759"/>
<dbReference type="EMBL" id="FXLY01000011">
    <property type="protein sequence ID" value="SMN22419.1"/>
    <property type="molecule type" value="Genomic_DNA"/>
</dbReference>
<gene>
    <name evidence="1" type="ORF">KASA_0H02277G</name>
</gene>
<organism evidence="1 2">
    <name type="scientific">Maudiozyma saulgeensis</name>
    <dbReference type="NCBI Taxonomy" id="1789683"/>
    <lineage>
        <taxon>Eukaryota</taxon>
        <taxon>Fungi</taxon>
        <taxon>Dikarya</taxon>
        <taxon>Ascomycota</taxon>
        <taxon>Saccharomycotina</taxon>
        <taxon>Saccharomycetes</taxon>
        <taxon>Saccharomycetales</taxon>
        <taxon>Saccharomycetaceae</taxon>
        <taxon>Maudiozyma</taxon>
    </lineage>
</organism>